<sequence>MSSARLSIVLLSSIFLASGCSINDSEEGKVKVNEHKETVKVEKNTEESAVLVNKENNLPQDYQTDDLVYPSIPFTFEEKIEKRMLKTVAASAIERLFTAATNEGLGLAGVSAYRSHATQESLFNYYVDRDGLEAALSYCAVPGTSEHETGLAIDVTASDGSCAAEDCFGDTKEAAWLAQHAAEYGFIIRYPEGKEDITGYKYEPWHLRYVGTAIAQEITEQDLTLEEYSQTLVVKQ</sequence>
<dbReference type="SUPFAM" id="SSF55166">
    <property type="entry name" value="Hedgehog/DD-peptidase"/>
    <property type="match status" value="1"/>
</dbReference>
<dbReference type="PANTHER" id="PTHR34385:SF1">
    <property type="entry name" value="PEPTIDOGLYCAN L-ALANYL-D-GLUTAMATE ENDOPEPTIDASE CWLK"/>
    <property type="match status" value="1"/>
</dbReference>
<dbReference type="InterPro" id="IPR009045">
    <property type="entry name" value="Zn_M74/Hedgehog-like"/>
</dbReference>
<feature type="domain" description="D-alanyl-D-alanine carboxypeptidase-like core" evidence="2">
    <location>
        <begin position="84"/>
        <end position="211"/>
    </location>
</feature>
<dbReference type="Pfam" id="PF02557">
    <property type="entry name" value="VanY"/>
    <property type="match status" value="1"/>
</dbReference>
<dbReference type="InterPro" id="IPR058193">
    <property type="entry name" value="VanY/YodJ_core_dom"/>
</dbReference>
<dbReference type="RefSeq" id="WP_081704950.1">
    <property type="nucleotide sequence ID" value="NZ_CP068053.1"/>
</dbReference>
<dbReference type="Gene3D" id="3.30.1380.10">
    <property type="match status" value="1"/>
</dbReference>
<feature type="chain" id="PRO_5038843384" evidence="1">
    <location>
        <begin position="18"/>
        <end position="236"/>
    </location>
</feature>
<keyword evidence="1" id="KW-0732">Signal</keyword>
<accession>A0A974NJT1</accession>
<dbReference type="KEGG" id="ppsr:I6J18_16495"/>
<dbReference type="CDD" id="cd14852">
    <property type="entry name" value="LD-carboxypeptidase"/>
    <property type="match status" value="1"/>
</dbReference>
<dbReference type="GO" id="GO:0008233">
    <property type="term" value="F:peptidase activity"/>
    <property type="evidence" value="ECO:0007669"/>
    <property type="project" value="InterPro"/>
</dbReference>
<keyword evidence="4" id="KW-1185">Reference proteome</keyword>
<dbReference type="Proteomes" id="UP000595254">
    <property type="component" value="Chromosome"/>
</dbReference>
<dbReference type="PANTHER" id="PTHR34385">
    <property type="entry name" value="D-ALANYL-D-ALANINE CARBOXYPEPTIDASE"/>
    <property type="match status" value="1"/>
</dbReference>
<dbReference type="InterPro" id="IPR003709">
    <property type="entry name" value="VanY-like_core_dom"/>
</dbReference>
<evidence type="ECO:0000313" key="3">
    <source>
        <dbReference type="EMBL" id="QQS99225.1"/>
    </source>
</evidence>
<dbReference type="InterPro" id="IPR052179">
    <property type="entry name" value="DD-CPase-like"/>
</dbReference>
<evidence type="ECO:0000313" key="4">
    <source>
        <dbReference type="Proteomes" id="UP000595254"/>
    </source>
</evidence>
<organism evidence="3 4">
    <name type="scientific">Peribacillus psychrosaccharolyticus</name>
    <name type="common">Bacillus psychrosaccharolyticus</name>
    <dbReference type="NCBI Taxonomy" id="1407"/>
    <lineage>
        <taxon>Bacteria</taxon>
        <taxon>Bacillati</taxon>
        <taxon>Bacillota</taxon>
        <taxon>Bacilli</taxon>
        <taxon>Bacillales</taxon>
        <taxon>Bacillaceae</taxon>
        <taxon>Peribacillus</taxon>
    </lineage>
</organism>
<protein>
    <submittedName>
        <fullName evidence="3">M15 family metallopeptidase</fullName>
    </submittedName>
</protein>
<dbReference type="EMBL" id="CP068053">
    <property type="protein sequence ID" value="QQS99225.1"/>
    <property type="molecule type" value="Genomic_DNA"/>
</dbReference>
<name>A0A974NJT1_PERPY</name>
<gene>
    <name evidence="3" type="ORF">I6J18_16495</name>
</gene>
<reference evidence="3 4" key="1">
    <citation type="submission" date="2021-01" db="EMBL/GenBank/DDBJ databases">
        <title>FDA dAtabase for Regulatory Grade micrObial Sequences (FDA-ARGOS): Supporting development and validation of Infectious Disease Dx tests.</title>
        <authorList>
            <person name="Nelson B."/>
            <person name="Plummer A."/>
            <person name="Tallon L."/>
            <person name="Sadzewicz L."/>
            <person name="Zhao X."/>
            <person name="Boylan J."/>
            <person name="Ott S."/>
            <person name="Bowen H."/>
            <person name="Vavikolanu K."/>
            <person name="Mehta A."/>
            <person name="Aluvathingal J."/>
            <person name="Nadendla S."/>
            <person name="Myers T."/>
            <person name="Yan Y."/>
            <person name="Sichtig H."/>
        </authorList>
    </citation>
    <scope>NUCLEOTIDE SEQUENCE [LARGE SCALE GENOMIC DNA]</scope>
    <source>
        <strain evidence="3 4">FDAARGOS_1161</strain>
    </source>
</reference>
<feature type="signal peptide" evidence="1">
    <location>
        <begin position="1"/>
        <end position="17"/>
    </location>
</feature>
<evidence type="ECO:0000256" key="1">
    <source>
        <dbReference type="SAM" id="SignalP"/>
    </source>
</evidence>
<dbReference type="GO" id="GO:0006508">
    <property type="term" value="P:proteolysis"/>
    <property type="evidence" value="ECO:0007669"/>
    <property type="project" value="InterPro"/>
</dbReference>
<proteinExistence type="predicted"/>
<dbReference type="PROSITE" id="PS51257">
    <property type="entry name" value="PROKAR_LIPOPROTEIN"/>
    <property type="match status" value="1"/>
</dbReference>
<evidence type="ECO:0000259" key="2">
    <source>
        <dbReference type="Pfam" id="PF02557"/>
    </source>
</evidence>
<dbReference type="AlphaFoldDB" id="A0A974NJT1"/>